<keyword evidence="3" id="KW-1185">Reference proteome</keyword>
<reference evidence="2" key="1">
    <citation type="journal article" date="2014" name="Int. J. Syst. Evol. Microbiol.">
        <title>Complete genome sequence of Corynebacterium casei LMG S-19264T (=DSM 44701T), isolated from a smear-ripened cheese.</title>
        <authorList>
            <consortium name="US DOE Joint Genome Institute (JGI-PGF)"/>
            <person name="Walter F."/>
            <person name="Albersmeier A."/>
            <person name="Kalinowski J."/>
            <person name="Ruckert C."/>
        </authorList>
    </citation>
    <scope>NUCLEOTIDE SEQUENCE</scope>
    <source>
        <strain evidence="2">KCTC 32255</strain>
    </source>
</reference>
<proteinExistence type="predicted"/>
<dbReference type="RefSeq" id="WP_189621445.1">
    <property type="nucleotide sequence ID" value="NZ_BMZA01000009.1"/>
</dbReference>
<evidence type="ECO:0000313" key="3">
    <source>
        <dbReference type="Proteomes" id="UP000648075"/>
    </source>
</evidence>
<accession>A0A918UHF1</accession>
<dbReference type="Proteomes" id="UP000648075">
    <property type="component" value="Unassembled WGS sequence"/>
</dbReference>
<protein>
    <submittedName>
        <fullName evidence="2">Pilus assembly protein TadG</fullName>
    </submittedName>
</protein>
<dbReference type="InterPro" id="IPR012495">
    <property type="entry name" value="TadE-like_dom"/>
</dbReference>
<organism evidence="2 3">
    <name type="scientific">Novosphingobium colocasiae</name>
    <dbReference type="NCBI Taxonomy" id="1256513"/>
    <lineage>
        <taxon>Bacteria</taxon>
        <taxon>Pseudomonadati</taxon>
        <taxon>Pseudomonadota</taxon>
        <taxon>Alphaproteobacteria</taxon>
        <taxon>Sphingomonadales</taxon>
        <taxon>Sphingomonadaceae</taxon>
        <taxon>Novosphingobium</taxon>
    </lineage>
</organism>
<dbReference type="AlphaFoldDB" id="A0A918UHF1"/>
<sequence>MAKLLPPLLRRLRADARGASAIEFAMIAPALFAVLVATIETSLVYLAQDGLETAAETGSRLLLTGQAQSGLTASQFRTAACSALPPYMTCANLMVDVRVAGSFSAADTGMPTLTYDSGGNVTNAFSYATGAQGSIVVLRLLYLWPTNAGPLGFALANQPGNKRLLVATSVLRTESY</sequence>
<dbReference type="EMBL" id="BMZA01000009">
    <property type="protein sequence ID" value="GGZ08324.1"/>
    <property type="molecule type" value="Genomic_DNA"/>
</dbReference>
<gene>
    <name evidence="2" type="primary">tadG1</name>
    <name evidence="2" type="ORF">GCM10011614_23950</name>
</gene>
<feature type="domain" description="TadE-like" evidence="1">
    <location>
        <begin position="18"/>
        <end position="60"/>
    </location>
</feature>
<evidence type="ECO:0000259" key="1">
    <source>
        <dbReference type="Pfam" id="PF07811"/>
    </source>
</evidence>
<dbReference type="Pfam" id="PF07811">
    <property type="entry name" value="TadE"/>
    <property type="match status" value="1"/>
</dbReference>
<reference evidence="2" key="2">
    <citation type="submission" date="2020-09" db="EMBL/GenBank/DDBJ databases">
        <authorList>
            <person name="Sun Q."/>
            <person name="Kim S."/>
        </authorList>
    </citation>
    <scope>NUCLEOTIDE SEQUENCE</scope>
    <source>
        <strain evidence="2">KCTC 32255</strain>
    </source>
</reference>
<comment type="caution">
    <text evidence="2">The sequence shown here is derived from an EMBL/GenBank/DDBJ whole genome shotgun (WGS) entry which is preliminary data.</text>
</comment>
<name>A0A918UHF1_9SPHN</name>
<evidence type="ECO:0000313" key="2">
    <source>
        <dbReference type="EMBL" id="GGZ08324.1"/>
    </source>
</evidence>